<reference evidence="4" key="2">
    <citation type="submission" date="2020-09" db="EMBL/GenBank/DDBJ databases">
        <authorList>
            <person name="Sun Q."/>
            <person name="Kim S."/>
        </authorList>
    </citation>
    <scope>NUCLEOTIDE SEQUENCE</scope>
    <source>
        <strain evidence="4">KCTC 22169</strain>
    </source>
</reference>
<feature type="transmembrane region" description="Helical" evidence="2">
    <location>
        <begin position="555"/>
        <end position="575"/>
    </location>
</feature>
<dbReference type="InterPro" id="IPR002931">
    <property type="entry name" value="Transglutaminase-like"/>
</dbReference>
<gene>
    <name evidence="4" type="primary">tgpA</name>
    <name evidence="4" type="ORF">GCM10007392_47170</name>
</gene>
<dbReference type="Pfam" id="PF01841">
    <property type="entry name" value="Transglut_core"/>
    <property type="match status" value="1"/>
</dbReference>
<feature type="transmembrane region" description="Helical" evidence="2">
    <location>
        <begin position="112"/>
        <end position="128"/>
    </location>
</feature>
<dbReference type="PANTHER" id="PTHR42736">
    <property type="entry name" value="PROTEIN-GLUTAMINE GAMMA-GLUTAMYLTRANSFERASE"/>
    <property type="match status" value="1"/>
</dbReference>
<dbReference type="InterPro" id="IPR052901">
    <property type="entry name" value="Bact_TGase-like"/>
</dbReference>
<dbReference type="InterPro" id="IPR025403">
    <property type="entry name" value="TgpA-like_C"/>
</dbReference>
<comment type="caution">
    <text evidence="4">The sequence shown here is derived from an EMBL/GenBank/DDBJ whole genome shotgun (WGS) entry which is preliminary data.</text>
</comment>
<evidence type="ECO:0000259" key="3">
    <source>
        <dbReference type="SMART" id="SM00460"/>
    </source>
</evidence>
<keyword evidence="2" id="KW-0812">Transmembrane</keyword>
<reference evidence="4" key="1">
    <citation type="journal article" date="2014" name="Int. J. Syst. Evol. Microbiol.">
        <title>Complete genome sequence of Corynebacterium casei LMG S-19264T (=DSM 44701T), isolated from a smear-ripened cheese.</title>
        <authorList>
            <consortium name="US DOE Joint Genome Institute (JGI-PGF)"/>
            <person name="Walter F."/>
            <person name="Albersmeier A."/>
            <person name="Kalinowski J."/>
            <person name="Ruckert C."/>
        </authorList>
    </citation>
    <scope>NUCLEOTIDE SEQUENCE</scope>
    <source>
        <strain evidence="4">KCTC 22169</strain>
    </source>
</reference>
<dbReference type="Gene3D" id="3.10.620.30">
    <property type="match status" value="1"/>
</dbReference>
<protein>
    <submittedName>
        <fullName evidence="4">Protein-glutamine gamma-glutamyltransferase</fullName>
    </submittedName>
</protein>
<dbReference type="Pfam" id="PF13559">
    <property type="entry name" value="DUF4129"/>
    <property type="match status" value="1"/>
</dbReference>
<feature type="domain" description="Transglutaminase-like" evidence="3">
    <location>
        <begin position="409"/>
        <end position="479"/>
    </location>
</feature>
<keyword evidence="2" id="KW-0472">Membrane</keyword>
<proteinExistence type="predicted"/>
<feature type="transmembrane region" description="Helical" evidence="2">
    <location>
        <begin position="85"/>
        <end position="100"/>
    </location>
</feature>
<feature type="compositionally biased region" description="Basic and acidic residues" evidence="1">
    <location>
        <begin position="642"/>
        <end position="652"/>
    </location>
</feature>
<dbReference type="Proteomes" id="UP000626148">
    <property type="component" value="Unassembled WGS sequence"/>
</dbReference>
<evidence type="ECO:0000256" key="1">
    <source>
        <dbReference type="SAM" id="MobiDB-lite"/>
    </source>
</evidence>
<accession>A0A918NK93</accession>
<sequence>MNHYVPPMQRALMLPTLKVLMLVQWVVVLPFLRYLPVWLGGVLALVMVWRWRVMHGDMRPAPLWLKVVSVSVGVAGLFASGLTSYTLDSAVALCLLGYLLKSLEVLRRRDAIFQIYLGFFLTGVYLLYHYSPLGALTAIAMLLANTLALHAVTADRSFEWRRGLKYSLGLLGSAIPIMVIGFLFFPRLPPLWTIPNDQRGAKTGMTDELTPGNVANLARDNSPAFRVRFDGERPPRSQWYWRGSTLGAFDGQSWRAFYNEQNRRQWPRGRLPEPTGVGDRYDYTVIIEASQQHWLYFLDWPTSVQADNARILPDGRAARQESLNQAYRYRASSSTRVDWSGENALDWYRALPNSGNDRLRAWARQRYDAVGGDETAFVDAVLDTIRSEPFFYTLQPPLYQGNNSISDFWFGDRRGFCSHYASALGFMARAVGIPSRLVGGYLGGVYNPNGDFVQVRQMEAHVWVELWLNDRWVRVDPTAAVAPNRVELNLDDWLGEENPSELPMGSRVRRGLSMFNQAGLWWDSMQYQWQVLVLNYQDDSAMGLVESHLGRINPWQAAGFMAAFLVVLGVIMAWLTGLLRLPRRLPEPWASLRRLEKRLGEREPGETVRHYTRRKAQEYPDQAEALMSVTTLIENMAYNQDQHSKKSTETRLRHLVQPIKKT</sequence>
<dbReference type="PANTHER" id="PTHR42736:SF1">
    <property type="entry name" value="PROTEIN-GLUTAMINE GAMMA-GLUTAMYLTRANSFERASE"/>
    <property type="match status" value="1"/>
</dbReference>
<evidence type="ECO:0000256" key="2">
    <source>
        <dbReference type="SAM" id="Phobius"/>
    </source>
</evidence>
<dbReference type="InterPro" id="IPR021878">
    <property type="entry name" value="TgpA_N"/>
</dbReference>
<evidence type="ECO:0000313" key="5">
    <source>
        <dbReference type="Proteomes" id="UP000626148"/>
    </source>
</evidence>
<keyword evidence="2" id="KW-1133">Transmembrane helix</keyword>
<evidence type="ECO:0000313" key="4">
    <source>
        <dbReference type="EMBL" id="GGX74361.1"/>
    </source>
</evidence>
<dbReference type="InterPro" id="IPR038765">
    <property type="entry name" value="Papain-like_cys_pep_sf"/>
</dbReference>
<dbReference type="SUPFAM" id="SSF54001">
    <property type="entry name" value="Cysteine proteinases"/>
    <property type="match status" value="1"/>
</dbReference>
<feature type="transmembrane region" description="Helical" evidence="2">
    <location>
        <begin position="166"/>
        <end position="185"/>
    </location>
</feature>
<organism evidence="4 5">
    <name type="scientific">Saccharospirillum salsuginis</name>
    <dbReference type="NCBI Taxonomy" id="418750"/>
    <lineage>
        <taxon>Bacteria</taxon>
        <taxon>Pseudomonadati</taxon>
        <taxon>Pseudomonadota</taxon>
        <taxon>Gammaproteobacteria</taxon>
        <taxon>Oceanospirillales</taxon>
        <taxon>Saccharospirillaceae</taxon>
        <taxon>Saccharospirillum</taxon>
    </lineage>
</organism>
<feature type="transmembrane region" description="Helical" evidence="2">
    <location>
        <begin position="134"/>
        <end position="154"/>
    </location>
</feature>
<feature type="region of interest" description="Disordered" evidence="1">
    <location>
        <begin position="641"/>
        <end position="662"/>
    </location>
</feature>
<dbReference type="SMART" id="SM00460">
    <property type="entry name" value="TGc"/>
    <property type="match status" value="1"/>
</dbReference>
<dbReference type="Pfam" id="PF11992">
    <property type="entry name" value="TgpA_N"/>
    <property type="match status" value="1"/>
</dbReference>
<feature type="transmembrane region" description="Helical" evidence="2">
    <location>
        <begin position="63"/>
        <end position="79"/>
    </location>
</feature>
<keyword evidence="5" id="KW-1185">Reference proteome</keyword>
<dbReference type="AlphaFoldDB" id="A0A918NK93"/>
<dbReference type="EMBL" id="BMXR01000018">
    <property type="protein sequence ID" value="GGX74361.1"/>
    <property type="molecule type" value="Genomic_DNA"/>
</dbReference>
<name>A0A918NK93_9GAMM</name>